<evidence type="ECO:0000256" key="1">
    <source>
        <dbReference type="SAM" id="MobiDB-lite"/>
    </source>
</evidence>
<organism evidence="2">
    <name type="scientific">Arundo donax</name>
    <name type="common">Giant reed</name>
    <name type="synonym">Donax arundinaceus</name>
    <dbReference type="NCBI Taxonomy" id="35708"/>
    <lineage>
        <taxon>Eukaryota</taxon>
        <taxon>Viridiplantae</taxon>
        <taxon>Streptophyta</taxon>
        <taxon>Embryophyta</taxon>
        <taxon>Tracheophyta</taxon>
        <taxon>Spermatophyta</taxon>
        <taxon>Magnoliopsida</taxon>
        <taxon>Liliopsida</taxon>
        <taxon>Poales</taxon>
        <taxon>Poaceae</taxon>
        <taxon>PACMAD clade</taxon>
        <taxon>Arundinoideae</taxon>
        <taxon>Arundineae</taxon>
        <taxon>Arundo</taxon>
    </lineage>
</organism>
<feature type="compositionally biased region" description="Polar residues" evidence="1">
    <location>
        <begin position="1"/>
        <end position="15"/>
    </location>
</feature>
<accession>A0A0A9AVE7</accession>
<sequence>MSLKNLSNQIFSPKSNKSDTNPHNRIYHTHLRVSRSSSSKLQ</sequence>
<name>A0A0A9AVE7_ARUDO</name>
<reference evidence="2" key="1">
    <citation type="submission" date="2014-09" db="EMBL/GenBank/DDBJ databases">
        <authorList>
            <person name="Magalhaes I.L.F."/>
            <person name="Oliveira U."/>
            <person name="Santos F.R."/>
            <person name="Vidigal T.H.D.A."/>
            <person name="Brescovit A.D."/>
            <person name="Santos A.J."/>
        </authorList>
    </citation>
    <scope>NUCLEOTIDE SEQUENCE</scope>
    <source>
        <tissue evidence="2">Shoot tissue taken approximately 20 cm above the soil surface</tissue>
    </source>
</reference>
<proteinExistence type="predicted"/>
<dbReference type="AlphaFoldDB" id="A0A0A9AVE7"/>
<reference evidence="2" key="2">
    <citation type="journal article" date="2015" name="Data Brief">
        <title>Shoot transcriptome of the giant reed, Arundo donax.</title>
        <authorList>
            <person name="Barrero R.A."/>
            <person name="Guerrero F.D."/>
            <person name="Moolhuijzen P."/>
            <person name="Goolsby J.A."/>
            <person name="Tidwell J."/>
            <person name="Bellgard S.E."/>
            <person name="Bellgard M.I."/>
        </authorList>
    </citation>
    <scope>NUCLEOTIDE SEQUENCE</scope>
    <source>
        <tissue evidence="2">Shoot tissue taken approximately 20 cm above the soil surface</tissue>
    </source>
</reference>
<evidence type="ECO:0000313" key="2">
    <source>
        <dbReference type="EMBL" id="JAD55704.1"/>
    </source>
</evidence>
<protein>
    <submittedName>
        <fullName evidence="2">Uncharacterized protein</fullName>
    </submittedName>
</protein>
<feature type="region of interest" description="Disordered" evidence="1">
    <location>
        <begin position="1"/>
        <end position="42"/>
    </location>
</feature>
<dbReference type="EMBL" id="GBRH01242191">
    <property type="protein sequence ID" value="JAD55704.1"/>
    <property type="molecule type" value="Transcribed_RNA"/>
</dbReference>